<dbReference type="InterPro" id="IPR002559">
    <property type="entry name" value="Transposase_11"/>
</dbReference>
<dbReference type="RefSeq" id="WP_135179648.1">
    <property type="nucleotide sequence ID" value="NZ_SPQT01000074.1"/>
</dbReference>
<dbReference type="AlphaFoldDB" id="A0A4Y9L084"/>
<dbReference type="GO" id="GO:0006313">
    <property type="term" value="P:DNA transposition"/>
    <property type="evidence" value="ECO:0007669"/>
    <property type="project" value="InterPro"/>
</dbReference>
<dbReference type="PANTHER" id="PTHR46637:SF1">
    <property type="entry name" value="BLL5188 PROTEIN"/>
    <property type="match status" value="1"/>
</dbReference>
<name>A0A4Y9L084_9BRAD</name>
<dbReference type="InterPro" id="IPR025161">
    <property type="entry name" value="IS402-like_dom"/>
</dbReference>
<accession>A0A4Y9L084</accession>
<dbReference type="PANTHER" id="PTHR46637">
    <property type="entry name" value="TIS1421-TRANSPOSASE PROTEIN A"/>
    <property type="match status" value="1"/>
</dbReference>
<dbReference type="Pfam" id="PF01609">
    <property type="entry name" value="DDE_Tnp_1"/>
    <property type="match status" value="1"/>
</dbReference>
<sequence length="253" mass="29292">MRYELTNHEWTAIKPMLPNKPRGVPRVNDRRVLNGIFWVLRSGAPWRDLPGAFGPYTTCYNRFVRWRRAGVWSRIIEALAAAHDAAVQMIDTSIVRVHQHGACIKRNQRQLMGRSRGGLTSKIHAVVDANGLPVRLALTRGETHDNRLAGKLLSRLKSGSMLLADRGYDADWIRELAMRRGAWANIPPKRNRSNPINFSPYLYRDRNRIERFFNRIKQCRRVATRYDKLAANYLAFVQLASIRLWLRSYESTP</sequence>
<evidence type="ECO:0000313" key="3">
    <source>
        <dbReference type="EMBL" id="TFV36169.1"/>
    </source>
</evidence>
<organism evidence="3 4">
    <name type="scientific">Bradyrhizobium niftali</name>
    <dbReference type="NCBI Taxonomy" id="2560055"/>
    <lineage>
        <taxon>Bacteria</taxon>
        <taxon>Pseudomonadati</taxon>
        <taxon>Pseudomonadota</taxon>
        <taxon>Alphaproteobacteria</taxon>
        <taxon>Hyphomicrobiales</taxon>
        <taxon>Nitrobacteraceae</taxon>
        <taxon>Bradyrhizobium</taxon>
    </lineage>
</organism>
<comment type="caution">
    <text evidence="3">The sequence shown here is derived from an EMBL/GenBank/DDBJ whole genome shotgun (WGS) entry which is preliminary data.</text>
</comment>
<gene>
    <name evidence="3" type="ORF">E4K65_45755</name>
</gene>
<protein>
    <submittedName>
        <fullName evidence="3">IS5 family transposase</fullName>
    </submittedName>
</protein>
<keyword evidence="4" id="KW-1185">Reference proteome</keyword>
<dbReference type="Pfam" id="PF13340">
    <property type="entry name" value="DUF4096"/>
    <property type="match status" value="1"/>
</dbReference>
<dbReference type="EMBL" id="SPQT01000074">
    <property type="protein sequence ID" value="TFV36169.1"/>
    <property type="molecule type" value="Genomic_DNA"/>
</dbReference>
<dbReference type="InterPro" id="IPR052909">
    <property type="entry name" value="Transposase_6_like"/>
</dbReference>
<dbReference type="GO" id="GO:0003677">
    <property type="term" value="F:DNA binding"/>
    <property type="evidence" value="ECO:0007669"/>
    <property type="project" value="InterPro"/>
</dbReference>
<dbReference type="GO" id="GO:0004803">
    <property type="term" value="F:transposase activity"/>
    <property type="evidence" value="ECO:0007669"/>
    <property type="project" value="InterPro"/>
</dbReference>
<feature type="domain" description="Transposase IS4-like" evidence="1">
    <location>
        <begin position="87"/>
        <end position="242"/>
    </location>
</feature>
<dbReference type="NCBIfam" id="NF033580">
    <property type="entry name" value="transpos_IS5_3"/>
    <property type="match status" value="1"/>
</dbReference>
<evidence type="ECO:0000259" key="1">
    <source>
        <dbReference type="Pfam" id="PF01609"/>
    </source>
</evidence>
<proteinExistence type="predicted"/>
<evidence type="ECO:0000313" key="4">
    <source>
        <dbReference type="Proteomes" id="UP000297966"/>
    </source>
</evidence>
<dbReference type="OrthoDB" id="9798237at2"/>
<reference evidence="3 4" key="1">
    <citation type="submission" date="2019-03" db="EMBL/GenBank/DDBJ databases">
        <title>Bradyrhizobium diversity isolated from nodules of Chamaecrista fasciculata.</title>
        <authorList>
            <person name="Klepa M.S."/>
            <person name="Urquiaga M.O."/>
            <person name="Hungria M."/>
            <person name="Delamuta J.R."/>
        </authorList>
    </citation>
    <scope>NUCLEOTIDE SEQUENCE [LARGE SCALE GENOMIC DNA]</scope>
    <source>
        <strain evidence="3 4">CNPSo 3448</strain>
    </source>
</reference>
<evidence type="ECO:0000259" key="2">
    <source>
        <dbReference type="Pfam" id="PF13340"/>
    </source>
</evidence>
<dbReference type="Proteomes" id="UP000297966">
    <property type="component" value="Unassembled WGS sequence"/>
</dbReference>
<feature type="domain" description="Insertion element IS402-like" evidence="2">
    <location>
        <begin position="5"/>
        <end position="75"/>
    </location>
</feature>